<dbReference type="AlphaFoldDB" id="D8Q8Z4"/>
<dbReference type="eggNOG" id="ENOG502SYA8">
    <property type="taxonomic scope" value="Eukaryota"/>
</dbReference>
<proteinExistence type="predicted"/>
<evidence type="ECO:0000313" key="1">
    <source>
        <dbReference type="EMBL" id="EFI95148.1"/>
    </source>
</evidence>
<reference evidence="1 2" key="1">
    <citation type="journal article" date="2010" name="Nat. Biotechnol.">
        <title>Genome sequence of the model mushroom Schizophyllum commune.</title>
        <authorList>
            <person name="Ohm R.A."/>
            <person name="de Jong J.F."/>
            <person name="Lugones L.G."/>
            <person name="Aerts A."/>
            <person name="Kothe E."/>
            <person name="Stajich J.E."/>
            <person name="de Vries R.P."/>
            <person name="Record E."/>
            <person name="Levasseur A."/>
            <person name="Baker S.E."/>
            <person name="Bartholomew K.A."/>
            <person name="Coutinho P.M."/>
            <person name="Erdmann S."/>
            <person name="Fowler T.J."/>
            <person name="Gathman A.C."/>
            <person name="Lombard V."/>
            <person name="Henrissat B."/>
            <person name="Knabe N."/>
            <person name="Kuees U."/>
            <person name="Lilly W.W."/>
            <person name="Lindquist E."/>
            <person name="Lucas S."/>
            <person name="Magnuson J.K."/>
            <person name="Piumi F."/>
            <person name="Raudaskoski M."/>
            <person name="Salamov A."/>
            <person name="Schmutz J."/>
            <person name="Schwarze F.W.M.R."/>
            <person name="vanKuyk P.A."/>
            <person name="Horton J.S."/>
            <person name="Grigoriev I.V."/>
            <person name="Woesten H.A.B."/>
        </authorList>
    </citation>
    <scope>NUCLEOTIDE SEQUENCE [LARGE SCALE GENOMIC DNA]</scope>
    <source>
        <strain evidence="2">H4-8 / FGSC 9210</strain>
    </source>
</reference>
<keyword evidence="2" id="KW-1185">Reference proteome</keyword>
<sequence length="492" mass="55816">MDRFDEAASKHVQDHMLLQQGLPNTGDEERQGLPISNDLLQKRSFAHVLRIPAEIYALIFEFRVSMDALSSYNFFFDDTTKAPWVLGQVCTRWRNIVHDAPALWTIVRVSTCLLQECPQPEESIVEMLKCYLGRSRALPISLFLLSEEYFPEPILKPLLDCSDRWRDVFLFLHPDHLPRFLPIRDRLHQLRTMSLIPTVPNNTTDYMRDMFQSAPSLESLALNGHSLELGLSFPWAQIRIFEANYVDPADILRIMPCMPRMLRLQLGREPPEHMAEDTTNWVVRHDGIRSFSLDSVDEHIEGHPADLIDHLDLPAMSSLSIQCDRPENMEAISELLQRSACTIRELKLDIRFDNADRLLRLLRTQPRLAQVQKLALHDGEPIGGLGFTTALSVASDDPASAIMPMMDEMDILLSTDEPGSFVQRWLGVFESRVNPAQPADPQLPRVQSLKRITIGCRSGSGVVDDSTCMNRFRALVQAGVLLELNCGVGVED</sequence>
<protein>
    <submittedName>
        <fullName evidence="1">Uncharacterized protein</fullName>
    </submittedName>
</protein>
<dbReference type="InParanoid" id="D8Q8Z4"/>
<evidence type="ECO:0000313" key="2">
    <source>
        <dbReference type="Proteomes" id="UP000007431"/>
    </source>
</evidence>
<name>D8Q8Z4_SCHCM</name>
<accession>D8Q8Z4</accession>
<dbReference type="Proteomes" id="UP000007431">
    <property type="component" value="Unassembled WGS sequence"/>
</dbReference>
<gene>
    <name evidence="1" type="ORF">SCHCODRAFT_235876</name>
</gene>
<dbReference type="HOGENOM" id="CLU_595894_0_0_1"/>
<dbReference type="EMBL" id="GL377308">
    <property type="protein sequence ID" value="EFI95148.1"/>
    <property type="molecule type" value="Genomic_DNA"/>
</dbReference>
<organism evidence="2">
    <name type="scientific">Schizophyllum commune (strain H4-8 / FGSC 9210)</name>
    <name type="common">Split gill fungus</name>
    <dbReference type="NCBI Taxonomy" id="578458"/>
    <lineage>
        <taxon>Eukaryota</taxon>
        <taxon>Fungi</taxon>
        <taxon>Dikarya</taxon>
        <taxon>Basidiomycota</taxon>
        <taxon>Agaricomycotina</taxon>
        <taxon>Agaricomycetes</taxon>
        <taxon>Agaricomycetidae</taxon>
        <taxon>Agaricales</taxon>
        <taxon>Schizophyllaceae</taxon>
        <taxon>Schizophyllum</taxon>
    </lineage>
</organism>
<dbReference type="OMA" id="AMENDRC"/>
<dbReference type="VEuPathDB" id="FungiDB:SCHCODRAFT_02507098"/>